<evidence type="ECO:0000259" key="6">
    <source>
        <dbReference type="PROSITE" id="PS50066"/>
    </source>
</evidence>
<keyword evidence="5" id="KW-0539">Nucleus</keyword>
<evidence type="ECO:0000313" key="8">
    <source>
        <dbReference type="Proteomes" id="UP000594263"/>
    </source>
</evidence>
<keyword evidence="2" id="KW-0805">Transcription regulation</keyword>
<dbReference type="InterPro" id="IPR002100">
    <property type="entry name" value="TF_MADSbox"/>
</dbReference>
<evidence type="ECO:0000256" key="1">
    <source>
        <dbReference type="ARBA" id="ARBA00004123"/>
    </source>
</evidence>
<reference evidence="7" key="1">
    <citation type="submission" date="2021-01" db="UniProtKB">
        <authorList>
            <consortium name="EnsemblPlants"/>
        </authorList>
    </citation>
    <scope>IDENTIFICATION</scope>
</reference>
<evidence type="ECO:0000256" key="3">
    <source>
        <dbReference type="ARBA" id="ARBA00023125"/>
    </source>
</evidence>
<evidence type="ECO:0000256" key="5">
    <source>
        <dbReference type="ARBA" id="ARBA00023242"/>
    </source>
</evidence>
<accession>A0A7N0U8V8</accession>
<keyword evidence="4" id="KW-0804">Transcription</keyword>
<evidence type="ECO:0000256" key="4">
    <source>
        <dbReference type="ARBA" id="ARBA00023163"/>
    </source>
</evidence>
<protein>
    <recommendedName>
        <fullName evidence="6">MADS-box domain-containing protein</fullName>
    </recommendedName>
</protein>
<dbReference type="Gene3D" id="3.40.1810.10">
    <property type="entry name" value="Transcription factor, MADS-box"/>
    <property type="match status" value="1"/>
</dbReference>
<comment type="subcellular location">
    <subcellularLocation>
        <location evidence="1">Nucleus</location>
    </subcellularLocation>
</comment>
<evidence type="ECO:0000256" key="2">
    <source>
        <dbReference type="ARBA" id="ARBA00023015"/>
    </source>
</evidence>
<organism evidence="7 8">
    <name type="scientific">Kalanchoe fedtschenkoi</name>
    <name type="common">Lavender scallops</name>
    <name type="synonym">South American air plant</name>
    <dbReference type="NCBI Taxonomy" id="63787"/>
    <lineage>
        <taxon>Eukaryota</taxon>
        <taxon>Viridiplantae</taxon>
        <taxon>Streptophyta</taxon>
        <taxon>Embryophyta</taxon>
        <taxon>Tracheophyta</taxon>
        <taxon>Spermatophyta</taxon>
        <taxon>Magnoliopsida</taxon>
        <taxon>eudicotyledons</taxon>
        <taxon>Gunneridae</taxon>
        <taxon>Pentapetalae</taxon>
        <taxon>Saxifragales</taxon>
        <taxon>Crassulaceae</taxon>
        <taxon>Kalanchoe</taxon>
    </lineage>
</organism>
<dbReference type="Proteomes" id="UP000594263">
    <property type="component" value="Unplaced"/>
</dbReference>
<dbReference type="AlphaFoldDB" id="A0A7N0U8V8"/>
<dbReference type="EnsemblPlants" id="Kaladp0057s0089.1.v1.1">
    <property type="protein sequence ID" value="Kaladp0057s0089.1.v1.1"/>
    <property type="gene ID" value="Kaladp0057s0089.v1.1"/>
</dbReference>
<evidence type="ECO:0000313" key="7">
    <source>
        <dbReference type="EnsemblPlants" id="Kaladp0057s0089.1.v1.1"/>
    </source>
</evidence>
<keyword evidence="3" id="KW-0238">DNA-binding</keyword>
<keyword evidence="8" id="KW-1185">Reference proteome</keyword>
<dbReference type="SUPFAM" id="SSF55455">
    <property type="entry name" value="SRF-like"/>
    <property type="match status" value="1"/>
</dbReference>
<dbReference type="Pfam" id="PF00319">
    <property type="entry name" value="SRF-TF"/>
    <property type="match status" value="1"/>
</dbReference>
<dbReference type="PROSITE" id="PS50066">
    <property type="entry name" value="MADS_BOX_2"/>
    <property type="match status" value="1"/>
</dbReference>
<proteinExistence type="predicted"/>
<name>A0A7N0U8V8_KALFE</name>
<dbReference type="GO" id="GO:0003677">
    <property type="term" value="F:DNA binding"/>
    <property type="evidence" value="ECO:0007669"/>
    <property type="project" value="UniProtKB-KW"/>
</dbReference>
<sequence length="124" mass="14261">MRTRWIGEGRLRKRDVSSARVSLFVKMQQKTMRRKTSVVGAESLTNQRVKRVKRAKHKFLLHQPTMKGGKQMGLIEDLGGRKVTYKKRRETLVKKMEEITTLSGLQACLVIFSEFEEGGRAVVL</sequence>
<dbReference type="CDD" id="cd00120">
    <property type="entry name" value="MADS"/>
    <property type="match status" value="1"/>
</dbReference>
<dbReference type="InterPro" id="IPR036879">
    <property type="entry name" value="TF_MADSbox_sf"/>
</dbReference>
<feature type="domain" description="MADS-box" evidence="6">
    <location>
        <begin position="65"/>
        <end position="114"/>
    </location>
</feature>
<dbReference type="Gramene" id="Kaladp0057s0089.1.v1.1">
    <property type="protein sequence ID" value="Kaladp0057s0089.1.v1.1"/>
    <property type="gene ID" value="Kaladp0057s0089.v1.1"/>
</dbReference>
<dbReference type="GO" id="GO:0005634">
    <property type="term" value="C:nucleus"/>
    <property type="evidence" value="ECO:0007669"/>
    <property type="project" value="UniProtKB-SubCell"/>
</dbReference>
<dbReference type="SMART" id="SM00432">
    <property type="entry name" value="MADS"/>
    <property type="match status" value="1"/>
</dbReference>
<dbReference type="GO" id="GO:0046983">
    <property type="term" value="F:protein dimerization activity"/>
    <property type="evidence" value="ECO:0007669"/>
    <property type="project" value="InterPro"/>
</dbReference>